<gene>
    <name evidence="1" type="ORF">RHSIM_Rhsim09G0060800</name>
</gene>
<evidence type="ECO:0000313" key="1">
    <source>
        <dbReference type="EMBL" id="KAF7133544.1"/>
    </source>
</evidence>
<name>A0A834GLJ7_RHOSS</name>
<dbReference type="AlphaFoldDB" id="A0A834GLJ7"/>
<dbReference type="EMBL" id="WJXA01000009">
    <property type="protein sequence ID" value="KAF7133544.1"/>
    <property type="molecule type" value="Genomic_DNA"/>
</dbReference>
<dbReference type="OrthoDB" id="10543885at2759"/>
<protein>
    <submittedName>
        <fullName evidence="1">Uncharacterized protein</fullName>
    </submittedName>
</protein>
<sequence>MVGLAFTLKSFSLGRQATRGRRLLGGAGEHIKIVFRPHHMTSATAMTPRTTTAPAMFVLSFTLKTTMVATMCRAMVMIFSATKALYESFVVDIRGTSPIFNNVTMPMDRVPAIDPTTSCRETMWMEKVSPIVAVGTNIKAPSVCLLSTTVTTYAATMWMKSIAGGVFPPMTTLTVCFIAAMS</sequence>
<organism evidence="1 2">
    <name type="scientific">Rhododendron simsii</name>
    <name type="common">Sims's rhododendron</name>
    <dbReference type="NCBI Taxonomy" id="118357"/>
    <lineage>
        <taxon>Eukaryota</taxon>
        <taxon>Viridiplantae</taxon>
        <taxon>Streptophyta</taxon>
        <taxon>Embryophyta</taxon>
        <taxon>Tracheophyta</taxon>
        <taxon>Spermatophyta</taxon>
        <taxon>Magnoliopsida</taxon>
        <taxon>eudicotyledons</taxon>
        <taxon>Gunneridae</taxon>
        <taxon>Pentapetalae</taxon>
        <taxon>asterids</taxon>
        <taxon>Ericales</taxon>
        <taxon>Ericaceae</taxon>
        <taxon>Ericoideae</taxon>
        <taxon>Rhodoreae</taxon>
        <taxon>Rhododendron</taxon>
    </lineage>
</organism>
<keyword evidence="2" id="KW-1185">Reference proteome</keyword>
<evidence type="ECO:0000313" key="2">
    <source>
        <dbReference type="Proteomes" id="UP000626092"/>
    </source>
</evidence>
<reference evidence="1" key="1">
    <citation type="submission" date="2019-11" db="EMBL/GenBank/DDBJ databases">
        <authorList>
            <person name="Liu Y."/>
            <person name="Hou J."/>
            <person name="Li T.-Q."/>
            <person name="Guan C.-H."/>
            <person name="Wu X."/>
            <person name="Wu H.-Z."/>
            <person name="Ling F."/>
            <person name="Zhang R."/>
            <person name="Shi X.-G."/>
            <person name="Ren J.-P."/>
            <person name="Chen E.-F."/>
            <person name="Sun J.-M."/>
        </authorList>
    </citation>
    <scope>NUCLEOTIDE SEQUENCE</scope>
    <source>
        <strain evidence="1">Adult_tree_wgs_1</strain>
        <tissue evidence="1">Leaves</tissue>
    </source>
</reference>
<proteinExistence type="predicted"/>
<accession>A0A834GLJ7</accession>
<dbReference type="Proteomes" id="UP000626092">
    <property type="component" value="Unassembled WGS sequence"/>
</dbReference>
<comment type="caution">
    <text evidence="1">The sequence shown here is derived from an EMBL/GenBank/DDBJ whole genome shotgun (WGS) entry which is preliminary data.</text>
</comment>